<keyword evidence="2" id="KW-1133">Transmembrane helix</keyword>
<comment type="caution">
    <text evidence="4">The sequence shown here is derived from an EMBL/GenBank/DDBJ whole genome shotgun (WGS) entry which is preliminary data.</text>
</comment>
<feature type="compositionally biased region" description="Gly residues" evidence="1">
    <location>
        <begin position="335"/>
        <end position="361"/>
    </location>
</feature>
<dbReference type="RefSeq" id="WP_182616117.1">
    <property type="nucleotide sequence ID" value="NZ_BAAATF010000003.1"/>
</dbReference>
<dbReference type="Proteomes" id="UP000540568">
    <property type="component" value="Unassembled WGS sequence"/>
</dbReference>
<evidence type="ECO:0000256" key="3">
    <source>
        <dbReference type="SAM" id="SignalP"/>
    </source>
</evidence>
<dbReference type="AlphaFoldDB" id="A0A7W3J8J4"/>
<evidence type="ECO:0008006" key="6">
    <source>
        <dbReference type="Google" id="ProtNLM"/>
    </source>
</evidence>
<dbReference type="EMBL" id="JACGWV010000001">
    <property type="protein sequence ID" value="MBA8808246.1"/>
    <property type="molecule type" value="Genomic_DNA"/>
</dbReference>
<name>A0A7W3J8J4_9MICO</name>
<feature type="chain" id="PRO_5039028037" description="Htaa protein" evidence="3">
    <location>
        <begin position="31"/>
        <end position="465"/>
    </location>
</feature>
<accession>A0A7W3J8J4</accession>
<feature type="compositionally biased region" description="Gly residues" evidence="1">
    <location>
        <begin position="379"/>
        <end position="391"/>
    </location>
</feature>
<feature type="region of interest" description="Disordered" evidence="1">
    <location>
        <begin position="328"/>
        <end position="401"/>
    </location>
</feature>
<protein>
    <recommendedName>
        <fullName evidence="6">Htaa protein</fullName>
    </recommendedName>
</protein>
<keyword evidence="5" id="KW-1185">Reference proteome</keyword>
<keyword evidence="2" id="KW-0812">Transmembrane</keyword>
<keyword evidence="3" id="KW-0732">Signal</keyword>
<keyword evidence="2" id="KW-0472">Membrane</keyword>
<feature type="signal peptide" evidence="3">
    <location>
        <begin position="1"/>
        <end position="30"/>
    </location>
</feature>
<sequence length="465" mass="46927">MSRTTRRRRGAATAAAVVLTLLLSATTVAAAASGTGDDQGPLLLTVTVPDDATEPPGEGEDNRLTNAELRWAVSVQAGSESHLAGQCNFLVAGRPGTDGNTGGGRIWTTADENLYHGRSGDVRVLRTVGRGANATQRTATFGTRCTSPDGRPVSYSAGRTTGAEVVLTGGTGTREADGSVRIKWSGSFTVVFYGGLVYWWVTDPELRLDAAGNGALTGTLGGYGTDQQDMTIWEPLPATRAQLVTFTGRKLDPASRGGHLVPDYCGERVSTGSRVPQLREDPAGSCWGAFPQSFVTFHQLVGEPEFWYSTGTRDEIKTPANVSVSFDAERSVGSAGPGGSGGNGGNGSGGGAGAGTGGGGTAAPPAAAPPPGTAPPGAAGSGGDAGAGGSARTGTDPDAPASFLPVAAATLGAAGADLIPDGLLPDGPAGRRLAVLTAVLLVAASVAILGFRQGWLVLPFRRRDS</sequence>
<evidence type="ECO:0000256" key="1">
    <source>
        <dbReference type="SAM" id="MobiDB-lite"/>
    </source>
</evidence>
<reference evidence="4 5" key="1">
    <citation type="submission" date="2020-07" db="EMBL/GenBank/DDBJ databases">
        <title>Sequencing the genomes of 1000 actinobacteria strains.</title>
        <authorList>
            <person name="Klenk H.-P."/>
        </authorList>
    </citation>
    <scope>NUCLEOTIDE SEQUENCE [LARGE SCALE GENOMIC DNA]</scope>
    <source>
        <strain evidence="4 5">DSM 44121</strain>
    </source>
</reference>
<feature type="transmembrane region" description="Helical" evidence="2">
    <location>
        <begin position="433"/>
        <end position="458"/>
    </location>
</feature>
<evidence type="ECO:0000313" key="5">
    <source>
        <dbReference type="Proteomes" id="UP000540568"/>
    </source>
</evidence>
<evidence type="ECO:0000313" key="4">
    <source>
        <dbReference type="EMBL" id="MBA8808246.1"/>
    </source>
</evidence>
<gene>
    <name evidence="4" type="ORF">FHX71_002188</name>
</gene>
<evidence type="ECO:0000256" key="2">
    <source>
        <dbReference type="SAM" id="Phobius"/>
    </source>
</evidence>
<proteinExistence type="predicted"/>
<organism evidence="4 5">
    <name type="scientific">Promicromonospora sukumoe</name>
    <dbReference type="NCBI Taxonomy" id="88382"/>
    <lineage>
        <taxon>Bacteria</taxon>
        <taxon>Bacillati</taxon>
        <taxon>Actinomycetota</taxon>
        <taxon>Actinomycetes</taxon>
        <taxon>Micrococcales</taxon>
        <taxon>Promicromonosporaceae</taxon>
        <taxon>Promicromonospora</taxon>
    </lineage>
</organism>